<dbReference type="RefSeq" id="WP_354637879.1">
    <property type="nucleotide sequence ID" value="NZ_CP159872.1"/>
</dbReference>
<reference evidence="3" key="1">
    <citation type="submission" date="2024-06" db="EMBL/GenBank/DDBJ databases">
        <title>The genome sequences of Kitasatospora sp. strain HUAS MG31.</title>
        <authorList>
            <person name="Mo P."/>
        </authorList>
    </citation>
    <scope>NUCLEOTIDE SEQUENCE</scope>
    <source>
        <strain evidence="3">HUAS MG31</strain>
    </source>
</reference>
<sequence>MSGNVQDRGTTHPVASGVVAVTAVMMLIAGVLNLLRGIMAIANDEVYATTPNYVFKFDLTAWGWIHVVLAVLAVLVGVGLFRLALWARIAALIVASLLIIANFLSIPYYPLWSLTVIAVCLVAIWGLAVVHRDR</sequence>
<dbReference type="AlphaFoldDB" id="A0AAU8JQK5"/>
<name>A0AAU8JQK5_9ACTN</name>
<proteinExistence type="predicted"/>
<evidence type="ECO:0000256" key="1">
    <source>
        <dbReference type="SAM" id="Phobius"/>
    </source>
</evidence>
<protein>
    <recommendedName>
        <fullName evidence="2">DUF7144 domain-containing protein</fullName>
    </recommendedName>
</protein>
<organism evidence="3">
    <name type="scientific">Kitasatospora camelliae</name>
    <dbReference type="NCBI Taxonomy" id="3156397"/>
    <lineage>
        <taxon>Bacteria</taxon>
        <taxon>Bacillati</taxon>
        <taxon>Actinomycetota</taxon>
        <taxon>Actinomycetes</taxon>
        <taxon>Kitasatosporales</taxon>
        <taxon>Streptomycetaceae</taxon>
        <taxon>Kitasatospora</taxon>
    </lineage>
</organism>
<dbReference type="KEGG" id="kcm:ABWK59_03885"/>
<accession>A0AAU8JQK5</accession>
<evidence type="ECO:0000259" key="2">
    <source>
        <dbReference type="Pfam" id="PF23636"/>
    </source>
</evidence>
<feature type="transmembrane region" description="Helical" evidence="1">
    <location>
        <begin position="12"/>
        <end position="39"/>
    </location>
</feature>
<evidence type="ECO:0000313" key="3">
    <source>
        <dbReference type="EMBL" id="XCM78136.1"/>
    </source>
</evidence>
<gene>
    <name evidence="3" type="ORF">ABWK59_03885</name>
</gene>
<feature type="transmembrane region" description="Helical" evidence="1">
    <location>
        <begin position="85"/>
        <end position="105"/>
    </location>
</feature>
<feature type="domain" description="DUF7144" evidence="2">
    <location>
        <begin position="19"/>
        <end position="131"/>
    </location>
</feature>
<keyword evidence="1" id="KW-0472">Membrane</keyword>
<keyword evidence="1" id="KW-0812">Transmembrane</keyword>
<dbReference type="Pfam" id="PF23636">
    <property type="entry name" value="DUF7144"/>
    <property type="match status" value="1"/>
</dbReference>
<feature type="transmembrane region" description="Helical" evidence="1">
    <location>
        <begin position="59"/>
        <end position="78"/>
    </location>
</feature>
<keyword evidence="1" id="KW-1133">Transmembrane helix</keyword>
<dbReference type="InterPro" id="IPR055568">
    <property type="entry name" value="DUF7144"/>
</dbReference>
<feature type="transmembrane region" description="Helical" evidence="1">
    <location>
        <begin position="111"/>
        <end position="130"/>
    </location>
</feature>
<dbReference type="EMBL" id="CP159872">
    <property type="protein sequence ID" value="XCM78136.1"/>
    <property type="molecule type" value="Genomic_DNA"/>
</dbReference>